<reference evidence="5" key="1">
    <citation type="submission" date="2020-03" db="EMBL/GenBank/DDBJ databases">
        <title>Draft sequencing of Calidifontibacter sp. DB0510.</title>
        <authorList>
            <person name="Kim D.-U."/>
        </authorList>
    </citation>
    <scope>NUCLEOTIDE SEQUENCE</scope>
    <source>
        <strain evidence="5">DB0510</strain>
    </source>
</reference>
<evidence type="ECO:0000256" key="1">
    <source>
        <dbReference type="ARBA" id="ARBA00005656"/>
    </source>
</evidence>
<name>A0A967B0T9_9MICO</name>
<evidence type="ECO:0000256" key="2">
    <source>
        <dbReference type="ARBA" id="ARBA00022679"/>
    </source>
</evidence>
<dbReference type="Gene3D" id="3.40.50.10950">
    <property type="match status" value="1"/>
</dbReference>
<organism evidence="5 6">
    <name type="scientific">Metallococcus carri</name>
    <dbReference type="NCBI Taxonomy" id="1656884"/>
    <lineage>
        <taxon>Bacteria</taxon>
        <taxon>Bacillati</taxon>
        <taxon>Actinomycetota</taxon>
        <taxon>Actinomycetes</taxon>
        <taxon>Micrococcales</taxon>
        <taxon>Dermacoccaceae</taxon>
        <taxon>Metallococcus</taxon>
    </lineage>
</organism>
<dbReference type="InterPro" id="IPR042113">
    <property type="entry name" value="P_AcTrfase_dom1"/>
</dbReference>
<dbReference type="GO" id="GO:0016746">
    <property type="term" value="F:acyltransferase activity"/>
    <property type="evidence" value="ECO:0007669"/>
    <property type="project" value="UniProtKB-KW"/>
</dbReference>
<dbReference type="EMBL" id="JAAOIV010000010">
    <property type="protein sequence ID" value="NHN56706.1"/>
    <property type="molecule type" value="Genomic_DNA"/>
</dbReference>
<evidence type="ECO:0000256" key="3">
    <source>
        <dbReference type="ARBA" id="ARBA00023315"/>
    </source>
</evidence>
<dbReference type="InterPro" id="IPR042112">
    <property type="entry name" value="P_AcTrfase_dom2"/>
</dbReference>
<dbReference type="Pfam" id="PF01515">
    <property type="entry name" value="PTA_PTB"/>
    <property type="match status" value="1"/>
</dbReference>
<protein>
    <submittedName>
        <fullName evidence="5">Phosphotransacetylase</fullName>
    </submittedName>
</protein>
<keyword evidence="6" id="KW-1185">Reference proteome</keyword>
<feature type="domain" description="Phosphate acetyl/butaryl transferase" evidence="4">
    <location>
        <begin position="10"/>
        <end position="311"/>
    </location>
</feature>
<dbReference type="AlphaFoldDB" id="A0A967B0T9"/>
<comment type="caution">
    <text evidence="5">The sequence shown here is derived from an EMBL/GenBank/DDBJ whole genome shotgun (WGS) entry which is preliminary data.</text>
</comment>
<dbReference type="InterPro" id="IPR012147">
    <property type="entry name" value="P_Ac_Bu_trans"/>
</dbReference>
<keyword evidence="2" id="KW-0808">Transferase</keyword>
<dbReference type="PANTHER" id="PTHR43356">
    <property type="entry name" value="PHOSPHATE ACETYLTRANSFERASE"/>
    <property type="match status" value="1"/>
</dbReference>
<dbReference type="InterPro" id="IPR002505">
    <property type="entry name" value="PTA_PTB"/>
</dbReference>
<dbReference type="RefSeq" id="WP_166197378.1">
    <property type="nucleotide sequence ID" value="NZ_JAAOIV010000010.1"/>
</dbReference>
<evidence type="ECO:0000313" key="6">
    <source>
        <dbReference type="Proteomes" id="UP000744769"/>
    </source>
</evidence>
<gene>
    <name evidence="5" type="ORF">G9U51_13045</name>
</gene>
<dbReference type="SUPFAM" id="SSF53659">
    <property type="entry name" value="Isocitrate/Isopropylmalate dehydrogenase-like"/>
    <property type="match status" value="1"/>
</dbReference>
<proteinExistence type="inferred from homology"/>
<dbReference type="PANTHER" id="PTHR43356:SF1">
    <property type="entry name" value="PHOSPHATE ACETYLTRANSFERASE EUTD"/>
    <property type="match status" value="1"/>
</dbReference>
<sequence length="324" mass="33337">MSGSLTDDWVRALTARAPGAVVLAESDDPRVRAAANRLADKGIDVLLLTDDDAGASTSVETITLAEARDHTAPVLNELADRRQWSGDQRASKLSDPLYLAAALVKAGRAGSAVAGALHPSGEVIRAGLHVLGLASGIPLLSSCFVLRLRDERTVAFADCAVVPTPDAAGLAAIARSTAGTYAALTGDEPSVAMLSFSTLGSAEHADVALVQAATELVRQQDPDLAVEGELQFDAAFVPEVARSKAPDSPVAGHANVFVFPNLAAGNIGYKIAQRIGGAAAYGPVLQGLSQPMNDLSRGCEVDDIVNVALIGALQSVRSPRPAHA</sequence>
<keyword evidence="3" id="KW-0012">Acyltransferase</keyword>
<evidence type="ECO:0000259" key="4">
    <source>
        <dbReference type="Pfam" id="PF01515"/>
    </source>
</evidence>
<dbReference type="Gene3D" id="3.40.50.10750">
    <property type="entry name" value="Isocitrate/Isopropylmalate dehydrogenase-like"/>
    <property type="match status" value="1"/>
</dbReference>
<evidence type="ECO:0000313" key="5">
    <source>
        <dbReference type="EMBL" id="NHN56706.1"/>
    </source>
</evidence>
<dbReference type="NCBIfam" id="NF007233">
    <property type="entry name" value="PRK09653.1"/>
    <property type="match status" value="1"/>
</dbReference>
<dbReference type="InterPro" id="IPR050500">
    <property type="entry name" value="Phos_Acetyltrans/Butyryltrans"/>
</dbReference>
<comment type="similarity">
    <text evidence="1">Belongs to the phosphate acetyltransferase and butyryltransferase family.</text>
</comment>
<dbReference type="Proteomes" id="UP000744769">
    <property type="component" value="Unassembled WGS sequence"/>
</dbReference>
<dbReference type="PIRSF" id="PIRSF000428">
    <property type="entry name" value="P_Ac_trans"/>
    <property type="match status" value="1"/>
</dbReference>
<accession>A0A967B0T9</accession>